<dbReference type="InterPro" id="IPR008978">
    <property type="entry name" value="HSP20-like_chaperone"/>
</dbReference>
<organism evidence="4 5">
    <name type="scientific">Candidatus Manganitrophus noduliformans</name>
    <dbReference type="NCBI Taxonomy" id="2606439"/>
    <lineage>
        <taxon>Bacteria</taxon>
        <taxon>Pseudomonadati</taxon>
        <taxon>Nitrospirota</taxon>
        <taxon>Nitrospiria</taxon>
        <taxon>Candidatus Troglogloeales</taxon>
        <taxon>Candidatus Manganitrophaceae</taxon>
        <taxon>Candidatus Manganitrophus</taxon>
    </lineage>
</organism>
<dbReference type="AlphaFoldDB" id="A0A7X6DUI3"/>
<dbReference type="RefSeq" id="WP_168063612.1">
    <property type="nucleotide sequence ID" value="NZ_VTOW01000009.1"/>
</dbReference>
<evidence type="ECO:0000313" key="5">
    <source>
        <dbReference type="Proteomes" id="UP000534783"/>
    </source>
</evidence>
<dbReference type="PROSITE" id="PS01031">
    <property type="entry name" value="SHSP"/>
    <property type="match status" value="1"/>
</dbReference>
<sequence length="159" mass="18918">MMAFGQLLPRRRSRVTDVVNPRREMEKMFDHFFKNFRDLTDWEPQSLFRGATFPSIDMYEEKDKYVMKAEVPGFEKENIKISMTDQTLQLRGEIKQEEEKQERNYHYNERYYGSFVREIALPSAVNADQIRAAFKNGILTVELPKSKEALPKEIKIEEK</sequence>
<dbReference type="SUPFAM" id="SSF49764">
    <property type="entry name" value="HSP20-like chaperones"/>
    <property type="match status" value="1"/>
</dbReference>
<dbReference type="Gene3D" id="2.60.40.790">
    <property type="match status" value="1"/>
</dbReference>
<dbReference type="InterPro" id="IPR031107">
    <property type="entry name" value="Small_HSP"/>
</dbReference>
<dbReference type="Pfam" id="PF00011">
    <property type="entry name" value="HSP20"/>
    <property type="match status" value="1"/>
</dbReference>
<reference evidence="4 5" key="1">
    <citation type="journal article" date="2020" name="Nature">
        <title>Bacterial chemolithoautotrophy via manganese oxidation.</title>
        <authorList>
            <person name="Yu H."/>
            <person name="Leadbetter J.R."/>
        </authorList>
    </citation>
    <scope>NUCLEOTIDE SEQUENCE [LARGE SCALE GENOMIC DNA]</scope>
    <source>
        <strain evidence="4 5">Mn-1</strain>
    </source>
</reference>
<protein>
    <submittedName>
        <fullName evidence="4">Hsp20/alpha crystallin family protein</fullName>
    </submittedName>
</protein>
<dbReference type="PANTHER" id="PTHR11527">
    <property type="entry name" value="HEAT-SHOCK PROTEIN 20 FAMILY MEMBER"/>
    <property type="match status" value="1"/>
</dbReference>
<dbReference type="EMBL" id="VTOW01000009">
    <property type="protein sequence ID" value="NKE73651.1"/>
    <property type="molecule type" value="Genomic_DNA"/>
</dbReference>
<evidence type="ECO:0000256" key="2">
    <source>
        <dbReference type="RuleBase" id="RU003616"/>
    </source>
</evidence>
<dbReference type="InterPro" id="IPR002068">
    <property type="entry name" value="A-crystallin/Hsp20_dom"/>
</dbReference>
<feature type="domain" description="SHSP" evidence="3">
    <location>
        <begin position="47"/>
        <end position="159"/>
    </location>
</feature>
<evidence type="ECO:0000313" key="4">
    <source>
        <dbReference type="EMBL" id="NKE73651.1"/>
    </source>
</evidence>
<evidence type="ECO:0000259" key="3">
    <source>
        <dbReference type="PROSITE" id="PS01031"/>
    </source>
</evidence>
<comment type="similarity">
    <text evidence="1 2">Belongs to the small heat shock protein (HSP20) family.</text>
</comment>
<gene>
    <name evidence="4" type="ORF">MNODULE_23120</name>
</gene>
<dbReference type="CDD" id="cd06464">
    <property type="entry name" value="ACD_sHsps-like"/>
    <property type="match status" value="1"/>
</dbReference>
<keyword evidence="5" id="KW-1185">Reference proteome</keyword>
<comment type="caution">
    <text evidence="4">The sequence shown here is derived from an EMBL/GenBank/DDBJ whole genome shotgun (WGS) entry which is preliminary data.</text>
</comment>
<name>A0A7X6DUI3_9BACT</name>
<dbReference type="Proteomes" id="UP000534783">
    <property type="component" value="Unassembled WGS sequence"/>
</dbReference>
<proteinExistence type="inferred from homology"/>
<accession>A0A7X6DUI3</accession>
<evidence type="ECO:0000256" key="1">
    <source>
        <dbReference type="PROSITE-ProRule" id="PRU00285"/>
    </source>
</evidence>